<keyword evidence="7" id="KW-0808">Transferase</keyword>
<feature type="region of interest" description="Disordered" evidence="5">
    <location>
        <begin position="381"/>
        <end position="407"/>
    </location>
</feature>
<protein>
    <recommendedName>
        <fullName evidence="1">non-specific serine/threonine protein kinase</fullName>
        <ecNumber evidence="1">2.7.11.1</ecNumber>
    </recommendedName>
</protein>
<evidence type="ECO:0000256" key="4">
    <source>
        <dbReference type="PROSITE-ProRule" id="PRU10141"/>
    </source>
</evidence>
<dbReference type="SMART" id="SM00220">
    <property type="entry name" value="S_TKc"/>
    <property type="match status" value="1"/>
</dbReference>
<feature type="region of interest" description="Disordered" evidence="5">
    <location>
        <begin position="612"/>
        <end position="654"/>
    </location>
</feature>
<dbReference type="GO" id="GO:0004674">
    <property type="term" value="F:protein serine/threonine kinase activity"/>
    <property type="evidence" value="ECO:0007669"/>
    <property type="project" value="UniProtKB-EC"/>
</dbReference>
<sequence>MSRIVPSDLPPVLHRRYRIHRSKQIGRGSFGSIFSCTDLHTGESLAVKVEPNSKDSLLRYEHHILKKLRMFRGFPSVYTCSKSDAHTFVVMTRLGPNLDEVWKENGRAFSFATLAHIGIQAVTLLERLHSIGFLHRDIKPENFLFSRDNTSQELILIDFGLSKRFQREQDGEHIAFRTGKMMTGTPRYASVSAHLGMEQGRKDDLVSLFHVLVYLLVGHPPWMGVAGSTDAEKFAKIRTVKMGTSVESFPNLPLPLATFFHCVSALPFAAVPPYAFLRRLLLDVGRLDKKALTRYGSDVFSTEQRFLQTYRYEWMEECGTQTVLVSADENRPSSPIVELELPKPKRTKTDSLEKGKSGTFAWTRSKSSPLLTLLESRCRDNLKTDNADDTKNPDRMSQISPNPKGALPHPAVHNPDSSLLIPLSSTFINQSITFPSPIFSPLPPVIHVPSPIFSTPTSDSSDHVPFSLFRRCLSPVRQTIWRQNHIFTHTTHHSEIHNVSPVAPPHTLEKSASTSIFDTTAPHSIARPLTKSGDISKQQMPSQYLHSHSNRNEDERHRSDQTILFPSSKAVSQKLSFSLLFPSTLFSADSHGHFAHPPIPFAKNAGRVGLPPKSPTSKRPLGTTFAKETKPKGRYFGDTTQSGGWTPGTRISLPILSDGGRERSGFF</sequence>
<evidence type="ECO:0000259" key="6">
    <source>
        <dbReference type="PROSITE" id="PS50011"/>
    </source>
</evidence>
<gene>
    <name evidence="7" type="ORF">BLNAU_14884</name>
</gene>
<feature type="binding site" evidence="4">
    <location>
        <position position="48"/>
    </location>
    <ligand>
        <name>ATP</name>
        <dbReference type="ChEBI" id="CHEBI:30616"/>
    </ligand>
</feature>
<keyword evidence="3 4" id="KW-0067">ATP-binding</keyword>
<dbReference type="SUPFAM" id="SSF56112">
    <property type="entry name" value="Protein kinase-like (PK-like)"/>
    <property type="match status" value="1"/>
</dbReference>
<keyword evidence="8" id="KW-1185">Reference proteome</keyword>
<dbReference type="EC" id="2.7.11.1" evidence="1"/>
<evidence type="ECO:0000256" key="2">
    <source>
        <dbReference type="ARBA" id="ARBA00022741"/>
    </source>
</evidence>
<dbReference type="Proteomes" id="UP001281761">
    <property type="component" value="Unassembled WGS sequence"/>
</dbReference>
<name>A0ABQ9XCG9_9EUKA</name>
<feature type="compositionally biased region" description="Polar residues" evidence="5">
    <location>
        <begin position="533"/>
        <end position="547"/>
    </location>
</feature>
<dbReference type="InterPro" id="IPR050235">
    <property type="entry name" value="CK1_Ser-Thr_kinase"/>
</dbReference>
<dbReference type="PANTHER" id="PTHR11909">
    <property type="entry name" value="CASEIN KINASE-RELATED"/>
    <property type="match status" value="1"/>
</dbReference>
<dbReference type="PROSITE" id="PS00107">
    <property type="entry name" value="PROTEIN_KINASE_ATP"/>
    <property type="match status" value="1"/>
</dbReference>
<feature type="compositionally biased region" description="Basic and acidic residues" evidence="5">
    <location>
        <begin position="381"/>
        <end position="394"/>
    </location>
</feature>
<dbReference type="InterPro" id="IPR017441">
    <property type="entry name" value="Protein_kinase_ATP_BS"/>
</dbReference>
<evidence type="ECO:0000313" key="8">
    <source>
        <dbReference type="Proteomes" id="UP001281761"/>
    </source>
</evidence>
<dbReference type="InterPro" id="IPR011009">
    <property type="entry name" value="Kinase-like_dom_sf"/>
</dbReference>
<feature type="region of interest" description="Disordered" evidence="5">
    <location>
        <begin position="527"/>
        <end position="559"/>
    </location>
</feature>
<dbReference type="Pfam" id="PF00069">
    <property type="entry name" value="Pkinase"/>
    <property type="match status" value="1"/>
</dbReference>
<dbReference type="PROSITE" id="PS00108">
    <property type="entry name" value="PROTEIN_KINASE_ST"/>
    <property type="match status" value="1"/>
</dbReference>
<keyword evidence="2 4" id="KW-0547">Nucleotide-binding</keyword>
<dbReference type="Gene3D" id="1.10.510.10">
    <property type="entry name" value="Transferase(Phosphotransferase) domain 1"/>
    <property type="match status" value="1"/>
</dbReference>
<dbReference type="InterPro" id="IPR008271">
    <property type="entry name" value="Ser/Thr_kinase_AS"/>
</dbReference>
<accession>A0ABQ9XCG9</accession>
<dbReference type="CDD" id="cd14016">
    <property type="entry name" value="STKc_CK1"/>
    <property type="match status" value="1"/>
</dbReference>
<feature type="domain" description="Protein kinase" evidence="6">
    <location>
        <begin position="19"/>
        <end position="315"/>
    </location>
</feature>
<evidence type="ECO:0000256" key="5">
    <source>
        <dbReference type="SAM" id="MobiDB-lite"/>
    </source>
</evidence>
<dbReference type="EMBL" id="JARBJD010000141">
    <property type="protein sequence ID" value="KAK2950198.1"/>
    <property type="molecule type" value="Genomic_DNA"/>
</dbReference>
<keyword evidence="7" id="KW-0418">Kinase</keyword>
<reference evidence="7 8" key="1">
    <citation type="journal article" date="2022" name="bioRxiv">
        <title>Genomics of Preaxostyla Flagellates Illuminates Evolutionary Transitions and the Path Towards Mitochondrial Loss.</title>
        <authorList>
            <person name="Novak L.V.F."/>
            <person name="Treitli S.C."/>
            <person name="Pyrih J."/>
            <person name="Halakuc P."/>
            <person name="Pipaliya S.V."/>
            <person name="Vacek V."/>
            <person name="Brzon O."/>
            <person name="Soukal P."/>
            <person name="Eme L."/>
            <person name="Dacks J.B."/>
            <person name="Karnkowska A."/>
            <person name="Elias M."/>
            <person name="Hampl V."/>
        </authorList>
    </citation>
    <scope>NUCLEOTIDE SEQUENCE [LARGE SCALE GENOMIC DNA]</scope>
    <source>
        <strain evidence="7">NAU3</strain>
        <tissue evidence="7">Gut</tissue>
    </source>
</reference>
<dbReference type="PROSITE" id="PS50011">
    <property type="entry name" value="PROTEIN_KINASE_DOM"/>
    <property type="match status" value="1"/>
</dbReference>
<feature type="compositionally biased region" description="Basic and acidic residues" evidence="5">
    <location>
        <begin position="550"/>
        <end position="559"/>
    </location>
</feature>
<comment type="caution">
    <text evidence="7">The sequence shown here is derived from an EMBL/GenBank/DDBJ whole genome shotgun (WGS) entry which is preliminary data.</text>
</comment>
<organism evidence="7 8">
    <name type="scientific">Blattamonas nauphoetae</name>
    <dbReference type="NCBI Taxonomy" id="2049346"/>
    <lineage>
        <taxon>Eukaryota</taxon>
        <taxon>Metamonada</taxon>
        <taxon>Preaxostyla</taxon>
        <taxon>Oxymonadida</taxon>
        <taxon>Blattamonas</taxon>
    </lineage>
</organism>
<proteinExistence type="predicted"/>
<evidence type="ECO:0000256" key="3">
    <source>
        <dbReference type="ARBA" id="ARBA00022840"/>
    </source>
</evidence>
<evidence type="ECO:0000256" key="1">
    <source>
        <dbReference type="ARBA" id="ARBA00012513"/>
    </source>
</evidence>
<dbReference type="InterPro" id="IPR000719">
    <property type="entry name" value="Prot_kinase_dom"/>
</dbReference>
<evidence type="ECO:0000313" key="7">
    <source>
        <dbReference type="EMBL" id="KAK2950198.1"/>
    </source>
</evidence>